<keyword evidence="3" id="KW-1185">Reference proteome</keyword>
<gene>
    <name evidence="2" type="ORF">PIB30_075017</name>
</gene>
<evidence type="ECO:0000313" key="3">
    <source>
        <dbReference type="Proteomes" id="UP001341840"/>
    </source>
</evidence>
<evidence type="ECO:0000256" key="1">
    <source>
        <dbReference type="SAM" id="MobiDB-lite"/>
    </source>
</evidence>
<feature type="compositionally biased region" description="Polar residues" evidence="1">
    <location>
        <begin position="20"/>
        <end position="36"/>
    </location>
</feature>
<comment type="caution">
    <text evidence="2">The sequence shown here is derived from an EMBL/GenBank/DDBJ whole genome shotgun (WGS) entry which is preliminary data.</text>
</comment>
<dbReference type="Proteomes" id="UP001341840">
    <property type="component" value="Unassembled WGS sequence"/>
</dbReference>
<dbReference type="EMBL" id="JASCZI010061361">
    <property type="protein sequence ID" value="MED6138528.1"/>
    <property type="molecule type" value="Genomic_DNA"/>
</dbReference>
<proteinExistence type="predicted"/>
<protein>
    <submittedName>
        <fullName evidence="2">Uncharacterized protein</fullName>
    </submittedName>
</protein>
<reference evidence="2 3" key="1">
    <citation type="journal article" date="2023" name="Plants (Basel)">
        <title>Bridging the Gap: Combining Genomics and Transcriptomics Approaches to Understand Stylosanthes scabra, an Orphan Legume from the Brazilian Caatinga.</title>
        <authorList>
            <person name="Ferreira-Neto J.R.C."/>
            <person name="da Silva M.D."/>
            <person name="Binneck E."/>
            <person name="de Melo N.F."/>
            <person name="da Silva R.H."/>
            <person name="de Melo A.L.T.M."/>
            <person name="Pandolfi V."/>
            <person name="Bustamante F.O."/>
            <person name="Brasileiro-Vidal A.C."/>
            <person name="Benko-Iseppon A.M."/>
        </authorList>
    </citation>
    <scope>NUCLEOTIDE SEQUENCE [LARGE SCALE GENOMIC DNA]</scope>
    <source>
        <tissue evidence="2">Leaves</tissue>
    </source>
</reference>
<sequence>MAVLLPSKITAATARDFAMTTSNSKQGSEADSQVNKKNGKDDELFDKIENDQAGCRIWCCAPWGCSPCCKKPPSSSTVKLVIKNH</sequence>
<feature type="region of interest" description="Disordered" evidence="1">
    <location>
        <begin position="20"/>
        <end position="39"/>
    </location>
</feature>
<organism evidence="2 3">
    <name type="scientific">Stylosanthes scabra</name>
    <dbReference type="NCBI Taxonomy" id="79078"/>
    <lineage>
        <taxon>Eukaryota</taxon>
        <taxon>Viridiplantae</taxon>
        <taxon>Streptophyta</taxon>
        <taxon>Embryophyta</taxon>
        <taxon>Tracheophyta</taxon>
        <taxon>Spermatophyta</taxon>
        <taxon>Magnoliopsida</taxon>
        <taxon>eudicotyledons</taxon>
        <taxon>Gunneridae</taxon>
        <taxon>Pentapetalae</taxon>
        <taxon>rosids</taxon>
        <taxon>fabids</taxon>
        <taxon>Fabales</taxon>
        <taxon>Fabaceae</taxon>
        <taxon>Papilionoideae</taxon>
        <taxon>50 kb inversion clade</taxon>
        <taxon>dalbergioids sensu lato</taxon>
        <taxon>Dalbergieae</taxon>
        <taxon>Pterocarpus clade</taxon>
        <taxon>Stylosanthes</taxon>
    </lineage>
</organism>
<accession>A0ABU6SRS8</accession>
<name>A0ABU6SRS8_9FABA</name>
<evidence type="ECO:0000313" key="2">
    <source>
        <dbReference type="EMBL" id="MED6138528.1"/>
    </source>
</evidence>